<feature type="transmembrane region" description="Helical" evidence="1">
    <location>
        <begin position="20"/>
        <end position="45"/>
    </location>
</feature>
<dbReference type="GeneID" id="45682325"/>
<evidence type="ECO:0000256" key="1">
    <source>
        <dbReference type="SAM" id="Phobius"/>
    </source>
</evidence>
<organism evidence="4 5">
    <name type="scientific">Burkholderia vietnamiensis</name>
    <dbReference type="NCBI Taxonomy" id="60552"/>
    <lineage>
        <taxon>Bacteria</taxon>
        <taxon>Pseudomonadati</taxon>
        <taxon>Pseudomonadota</taxon>
        <taxon>Betaproteobacteria</taxon>
        <taxon>Burkholderiales</taxon>
        <taxon>Burkholderiaceae</taxon>
        <taxon>Burkholderia</taxon>
        <taxon>Burkholderia cepacia complex</taxon>
    </lineage>
</organism>
<gene>
    <name evidence="4" type="ORF">C6T65_20635</name>
    <name evidence="3" type="ORF">QZM33_15495</name>
</gene>
<dbReference type="EMBL" id="PVHK01000150">
    <property type="protein sequence ID" value="PRH40494.1"/>
    <property type="molecule type" value="Genomic_DNA"/>
</dbReference>
<dbReference type="Proteomes" id="UP000237632">
    <property type="component" value="Unassembled WGS sequence"/>
</dbReference>
<dbReference type="EMBL" id="JAUJRV010000010">
    <property type="protein sequence ID" value="MDN7796341.1"/>
    <property type="molecule type" value="Genomic_DNA"/>
</dbReference>
<dbReference type="Proteomes" id="UP001171620">
    <property type="component" value="Unassembled WGS sequence"/>
</dbReference>
<keyword evidence="1" id="KW-0472">Membrane</keyword>
<dbReference type="Pfam" id="PF07811">
    <property type="entry name" value="TadE"/>
    <property type="match status" value="1"/>
</dbReference>
<keyword evidence="1" id="KW-0812">Transmembrane</keyword>
<reference evidence="3" key="2">
    <citation type="submission" date="2023-07" db="EMBL/GenBank/DDBJ databases">
        <title>A collection of bacterial strains from the Burkholderia cepacia Research Laboratory and Repository.</title>
        <authorList>
            <person name="Lipuma J."/>
            <person name="Spilker T."/>
            <person name="Caverly L."/>
        </authorList>
    </citation>
    <scope>NUCLEOTIDE SEQUENCE</scope>
    <source>
        <strain evidence="3">AU44268</strain>
    </source>
</reference>
<comment type="caution">
    <text evidence="4">The sequence shown here is derived from an EMBL/GenBank/DDBJ whole genome shotgun (WGS) entry which is preliminary data.</text>
</comment>
<evidence type="ECO:0000313" key="5">
    <source>
        <dbReference type="Proteomes" id="UP000237632"/>
    </source>
</evidence>
<proteinExistence type="predicted"/>
<dbReference type="RefSeq" id="WP_034195574.1">
    <property type="nucleotide sequence ID" value="NZ_CADETD010000002.1"/>
</dbReference>
<evidence type="ECO:0000313" key="3">
    <source>
        <dbReference type="EMBL" id="MDN7796341.1"/>
    </source>
</evidence>
<sequence>MNRQSAGCRKRDRQRGATAVEFAIVFPLFFMIFYAIVSFGMIFLIQQSLTFAVSEGARAGLTYAPSLGSDQNPCTSVSKPMTRTQSACNTALSSLSWLNGNPQPASVTVKTNACTDGSASPTNCLTVTVSYVPLQWLTSIPLLGQVLKGPLTSSAVVQIPQSML</sequence>
<protein>
    <submittedName>
        <fullName evidence="3 4">Pilus assembly protein</fullName>
    </submittedName>
</protein>
<dbReference type="AlphaFoldDB" id="A0A132DV88"/>
<dbReference type="InterPro" id="IPR012495">
    <property type="entry name" value="TadE-like_dom"/>
</dbReference>
<evidence type="ECO:0000313" key="4">
    <source>
        <dbReference type="EMBL" id="PRH40494.1"/>
    </source>
</evidence>
<feature type="domain" description="TadE-like" evidence="2">
    <location>
        <begin position="16"/>
        <end position="58"/>
    </location>
</feature>
<keyword evidence="1" id="KW-1133">Transmembrane helix</keyword>
<evidence type="ECO:0000259" key="2">
    <source>
        <dbReference type="Pfam" id="PF07811"/>
    </source>
</evidence>
<reference evidence="4 5" key="1">
    <citation type="submission" date="2018-03" db="EMBL/GenBank/DDBJ databases">
        <authorList>
            <person name="Nguyen K."/>
            <person name="Fouts D."/>
            <person name="Sutton G."/>
        </authorList>
    </citation>
    <scope>NUCLEOTIDE SEQUENCE [LARGE SCALE GENOMIC DNA]</scope>
    <source>
        <strain evidence="4 5">AU3578</strain>
    </source>
</reference>
<accession>A0A132DV88</accession>
<name>A0A132DV88_BURVI</name>